<dbReference type="AlphaFoldDB" id="A0A852XD19"/>
<evidence type="ECO:0000313" key="1">
    <source>
        <dbReference type="EMBL" id="NYG36355.1"/>
    </source>
</evidence>
<dbReference type="Proteomes" id="UP000592181">
    <property type="component" value="Unassembled WGS sequence"/>
</dbReference>
<sequence length="312" mass="34544">MGPSTAYDIVVNVFDTTHEVGPGAPDWPSASSGWAFGMPPAIRPEQWPLDPDTGYPLMHGFTLQLPEEYRCHGPEIVGVSFFGSPPDHEEGTRNPRVAAALAADTPPSEPDLLPFYEAQQRRHPRAHFMIDVLDAHYAVILLTAEELAGPRTMPPPLVDSPALAEVPAPRWLTEGSIASIHHPRFASRPYTRYAKPEEALKRILGFAHALTLVPRREDPNAGRPPVELPDGGVSDEGYVCQWLHDEDEVHKQPWARGHDANHIGGTCQPWQDVPDGLSPYYIEFNEWIGNFNFGGGNGRLDLLNLTFEWDCG</sequence>
<gene>
    <name evidence="1" type="ORF">BJY28_000824</name>
</gene>
<dbReference type="EMBL" id="JACBZX010000001">
    <property type="protein sequence ID" value="NYG36355.1"/>
    <property type="molecule type" value="Genomic_DNA"/>
</dbReference>
<protein>
    <recommendedName>
        <fullName evidence="3">DUF1963 domain-containing protein</fullName>
    </recommendedName>
</protein>
<accession>A0A852XD19</accession>
<keyword evidence="2" id="KW-1185">Reference proteome</keyword>
<reference evidence="1 2" key="1">
    <citation type="submission" date="2020-07" db="EMBL/GenBank/DDBJ databases">
        <title>Sequencing the genomes of 1000 actinobacteria strains.</title>
        <authorList>
            <person name="Klenk H.-P."/>
        </authorList>
    </citation>
    <scope>NUCLEOTIDE SEQUENCE [LARGE SCALE GENOMIC DNA]</scope>
    <source>
        <strain evidence="1 2">DSM 24723</strain>
    </source>
</reference>
<proteinExistence type="predicted"/>
<evidence type="ECO:0008006" key="3">
    <source>
        <dbReference type="Google" id="ProtNLM"/>
    </source>
</evidence>
<comment type="caution">
    <text evidence="1">The sequence shown here is derived from an EMBL/GenBank/DDBJ whole genome shotgun (WGS) entry which is preliminary data.</text>
</comment>
<name>A0A852XD19_9MICO</name>
<organism evidence="1 2">
    <name type="scientific">Janibacter alkaliphilus</name>
    <dbReference type="NCBI Taxonomy" id="1069963"/>
    <lineage>
        <taxon>Bacteria</taxon>
        <taxon>Bacillati</taxon>
        <taxon>Actinomycetota</taxon>
        <taxon>Actinomycetes</taxon>
        <taxon>Micrococcales</taxon>
        <taxon>Intrasporangiaceae</taxon>
        <taxon>Janibacter</taxon>
    </lineage>
</organism>
<evidence type="ECO:0000313" key="2">
    <source>
        <dbReference type="Proteomes" id="UP000592181"/>
    </source>
</evidence>
<dbReference type="RefSeq" id="WP_179461876.1">
    <property type="nucleotide sequence ID" value="NZ_JACBZX010000001.1"/>
</dbReference>